<comment type="caution">
    <text evidence="1">The sequence shown here is derived from an EMBL/GenBank/DDBJ whole genome shotgun (WGS) entry which is preliminary data.</text>
</comment>
<dbReference type="InterPro" id="IPR003329">
    <property type="entry name" value="Cytidylyl_trans"/>
</dbReference>
<dbReference type="RefSeq" id="WP_139626548.1">
    <property type="nucleotide sequence ID" value="NZ_VDCI01000004.1"/>
</dbReference>
<gene>
    <name evidence="1" type="ORF">FGF68_05905</name>
</gene>
<proteinExistence type="predicted"/>
<dbReference type="PANTHER" id="PTHR21485">
    <property type="entry name" value="HAD SUPERFAMILY MEMBERS CMAS AND KDSC"/>
    <property type="match status" value="1"/>
</dbReference>
<dbReference type="CDD" id="cd02513">
    <property type="entry name" value="CMP-NeuAc_Synthase"/>
    <property type="match status" value="1"/>
</dbReference>
<evidence type="ECO:0000313" key="1">
    <source>
        <dbReference type="EMBL" id="TNJ36602.1"/>
    </source>
</evidence>
<keyword evidence="2" id="KW-1185">Reference proteome</keyword>
<organism evidence="1 2">
    <name type="scientific">Prosthecochloris vibrioformis</name>
    <name type="common">Chlorobium vibrioforme</name>
    <dbReference type="NCBI Taxonomy" id="1098"/>
    <lineage>
        <taxon>Bacteria</taxon>
        <taxon>Pseudomonadati</taxon>
        <taxon>Chlorobiota</taxon>
        <taxon>Chlorobiia</taxon>
        <taxon>Chlorobiales</taxon>
        <taxon>Chlorobiaceae</taxon>
        <taxon>Prosthecochloris</taxon>
    </lineage>
</organism>
<dbReference type="InterPro" id="IPR029044">
    <property type="entry name" value="Nucleotide-diphossugar_trans"/>
</dbReference>
<keyword evidence="1" id="KW-0548">Nucleotidyltransferase</keyword>
<dbReference type="Pfam" id="PF02348">
    <property type="entry name" value="CTP_transf_3"/>
    <property type="match status" value="1"/>
</dbReference>
<dbReference type="GO" id="GO:0008781">
    <property type="term" value="F:N-acylneuraminate cytidylyltransferase activity"/>
    <property type="evidence" value="ECO:0007669"/>
    <property type="project" value="TreeGrafter"/>
</dbReference>
<sequence length="235" mass="26157">MLDGDNNVLALIPARGGSKGVRRKNLRMIGGKPLLEYTLTAAQRSELVDKTYVSSEDPEILELATSLGATQVQRPADLATDESSAIEVVQHFIEWLPEELRSQDPSIVYLQPTSPLRTSAHIDAALHRMVELTKTTLLSVTELTASPYKSFTIDESGQLQSLFDEKLSNCRRQDLPKTYIPNGAIYVFRISDFLKRGGFPSNGSVPFVMSDRESVDIDTEEDLHLVEQLLEQQHG</sequence>
<evidence type="ECO:0000313" key="2">
    <source>
        <dbReference type="Proteomes" id="UP000309544"/>
    </source>
</evidence>
<dbReference type="Gene3D" id="3.90.550.10">
    <property type="entry name" value="Spore Coat Polysaccharide Biosynthesis Protein SpsA, Chain A"/>
    <property type="match status" value="1"/>
</dbReference>
<dbReference type="Proteomes" id="UP000309544">
    <property type="component" value="Unassembled WGS sequence"/>
</dbReference>
<accession>A0A5C4S095</accession>
<protein>
    <submittedName>
        <fullName evidence="1">Acylneuraminate cytidylyltransferase family protein</fullName>
    </submittedName>
</protein>
<dbReference type="EMBL" id="VDCI01000004">
    <property type="protein sequence ID" value="TNJ36602.1"/>
    <property type="molecule type" value="Genomic_DNA"/>
</dbReference>
<dbReference type="InterPro" id="IPR050793">
    <property type="entry name" value="CMP-NeuNAc_synthase"/>
</dbReference>
<reference evidence="1 2" key="1">
    <citation type="submission" date="2019-05" db="EMBL/GenBank/DDBJ databases">
        <title>Draft Whole-Genome sequence of the green sulfur bacterium Prosthecochloris vibrioformis DSM 260.</title>
        <authorList>
            <person name="Meyer T.E."/>
            <person name="Kyndt J.A."/>
        </authorList>
    </citation>
    <scope>NUCLEOTIDE SEQUENCE [LARGE SCALE GENOMIC DNA]</scope>
    <source>
        <strain evidence="1 2">DSM 260</strain>
    </source>
</reference>
<dbReference type="SUPFAM" id="SSF53448">
    <property type="entry name" value="Nucleotide-diphospho-sugar transferases"/>
    <property type="match status" value="1"/>
</dbReference>
<dbReference type="AlphaFoldDB" id="A0A5C4S095"/>
<dbReference type="PANTHER" id="PTHR21485:SF6">
    <property type="entry name" value="N-ACYLNEURAMINATE CYTIDYLYLTRANSFERASE-RELATED"/>
    <property type="match status" value="1"/>
</dbReference>
<name>A0A5C4S095_PROVB</name>
<keyword evidence="1" id="KW-0808">Transferase</keyword>